<dbReference type="InterPro" id="IPR000436">
    <property type="entry name" value="Sushi_SCR_CCP_dom"/>
</dbReference>
<evidence type="ECO:0000259" key="6">
    <source>
        <dbReference type="PROSITE" id="PS50923"/>
    </source>
</evidence>
<dbReference type="Gene3D" id="3.10.100.10">
    <property type="entry name" value="Mannose-Binding Protein A, subunit A"/>
    <property type="match status" value="1"/>
</dbReference>
<dbReference type="InterPro" id="IPR016187">
    <property type="entry name" value="CTDL_fold"/>
</dbReference>
<dbReference type="SMART" id="SM00032">
    <property type="entry name" value="CCP"/>
    <property type="match status" value="2"/>
</dbReference>
<feature type="domain" description="Sushi" evidence="6">
    <location>
        <begin position="130"/>
        <end position="192"/>
    </location>
</feature>
<reference evidence="7" key="1">
    <citation type="submission" date="2022-01" db="EMBL/GenBank/DDBJ databases">
        <authorList>
            <person name="Braso-Vives M."/>
        </authorList>
    </citation>
    <scope>NUCLEOTIDE SEQUENCE</scope>
</reference>
<dbReference type="InterPro" id="IPR035976">
    <property type="entry name" value="Sushi/SCR/CCP_sf"/>
</dbReference>
<feature type="compositionally biased region" description="Basic and acidic residues" evidence="4">
    <location>
        <begin position="22"/>
        <end position="42"/>
    </location>
</feature>
<evidence type="ECO:0000313" key="7">
    <source>
        <dbReference type="EMBL" id="CAH1243426.1"/>
    </source>
</evidence>
<evidence type="ECO:0000256" key="2">
    <source>
        <dbReference type="ARBA" id="ARBA00023157"/>
    </source>
</evidence>
<keyword evidence="3" id="KW-0768">Sushi</keyword>
<feature type="region of interest" description="Disordered" evidence="4">
    <location>
        <begin position="21"/>
        <end position="42"/>
    </location>
</feature>
<dbReference type="Proteomes" id="UP000838412">
    <property type="component" value="Chromosome 13"/>
</dbReference>
<sequence>MSRLAVGVLLLAAVGLLGPRPVRADDSDEEHGHHDDEHEEEHVYGCPDGYEEFEGHCYYFSGDTKATYSDAAAQCAAQDGRLAAPDCHDEHAADFFYRAVAWISRETEEDCSTKESPPESQLPFICMYAPTCDEPPAENNTVISGCDAPYDQQEVCSYACAPGYHMYEGTESSSTSTCLDGNWHGPLMECNANCPDPTLNEGVTMKGESCQAPYITGDICFLECEEGDPLEGDHDMSCFDGKWIHAATGMAVIPIVCPPPI</sequence>
<organism evidence="7 8">
    <name type="scientific">Branchiostoma lanceolatum</name>
    <name type="common">Common lancelet</name>
    <name type="synonym">Amphioxus lanceolatum</name>
    <dbReference type="NCBI Taxonomy" id="7740"/>
    <lineage>
        <taxon>Eukaryota</taxon>
        <taxon>Metazoa</taxon>
        <taxon>Chordata</taxon>
        <taxon>Cephalochordata</taxon>
        <taxon>Leptocardii</taxon>
        <taxon>Amphioxiformes</taxon>
        <taxon>Branchiostomatidae</taxon>
        <taxon>Branchiostoma</taxon>
    </lineage>
</organism>
<dbReference type="OrthoDB" id="441660at2759"/>
<evidence type="ECO:0000256" key="4">
    <source>
        <dbReference type="SAM" id="MobiDB-lite"/>
    </source>
</evidence>
<feature type="chain" id="PRO_5035425375" evidence="5">
    <location>
        <begin position="25"/>
        <end position="261"/>
    </location>
</feature>
<evidence type="ECO:0000256" key="3">
    <source>
        <dbReference type="PROSITE-ProRule" id="PRU00302"/>
    </source>
</evidence>
<accession>A0A8J9YX28</accession>
<dbReference type="Gene3D" id="2.10.70.10">
    <property type="entry name" value="Complement Module, domain 1"/>
    <property type="match status" value="1"/>
</dbReference>
<proteinExistence type="predicted"/>
<evidence type="ECO:0000313" key="8">
    <source>
        <dbReference type="Proteomes" id="UP000838412"/>
    </source>
</evidence>
<dbReference type="CDD" id="cd00033">
    <property type="entry name" value="CCP"/>
    <property type="match status" value="1"/>
</dbReference>
<dbReference type="SUPFAM" id="SSF57535">
    <property type="entry name" value="Complement control module/SCR domain"/>
    <property type="match status" value="2"/>
</dbReference>
<evidence type="ECO:0000256" key="1">
    <source>
        <dbReference type="ARBA" id="ARBA00022729"/>
    </source>
</evidence>
<gene>
    <name evidence="7" type="primary">Hypp7092</name>
    <name evidence="7" type="ORF">BLAG_LOCUS6404</name>
</gene>
<dbReference type="InterPro" id="IPR016186">
    <property type="entry name" value="C-type_lectin-like/link_sf"/>
</dbReference>
<dbReference type="AlphaFoldDB" id="A0A8J9YX28"/>
<dbReference type="PROSITE" id="PS50923">
    <property type="entry name" value="SUSHI"/>
    <property type="match status" value="1"/>
</dbReference>
<dbReference type="SUPFAM" id="SSF56436">
    <property type="entry name" value="C-type lectin-like"/>
    <property type="match status" value="1"/>
</dbReference>
<dbReference type="Pfam" id="PF00084">
    <property type="entry name" value="Sushi"/>
    <property type="match status" value="2"/>
</dbReference>
<evidence type="ECO:0000256" key="5">
    <source>
        <dbReference type="SAM" id="SignalP"/>
    </source>
</evidence>
<keyword evidence="2" id="KW-1015">Disulfide bond</keyword>
<keyword evidence="1 5" id="KW-0732">Signal</keyword>
<protein>
    <submittedName>
        <fullName evidence="7">Hypp7092 protein</fullName>
    </submittedName>
</protein>
<name>A0A8J9YX28_BRALA</name>
<keyword evidence="8" id="KW-1185">Reference proteome</keyword>
<feature type="signal peptide" evidence="5">
    <location>
        <begin position="1"/>
        <end position="24"/>
    </location>
</feature>
<comment type="caution">
    <text evidence="3">Lacks conserved residue(s) required for the propagation of feature annotation.</text>
</comment>
<dbReference type="EMBL" id="OV696698">
    <property type="protein sequence ID" value="CAH1243426.1"/>
    <property type="molecule type" value="Genomic_DNA"/>
</dbReference>